<dbReference type="Gene3D" id="3.30.70.1890">
    <property type="match status" value="1"/>
</dbReference>
<protein>
    <submittedName>
        <fullName evidence="1">Uncharacterized protein</fullName>
    </submittedName>
</protein>
<proteinExistence type="predicted"/>
<evidence type="ECO:0000313" key="1">
    <source>
        <dbReference type="EMBL" id="OPJ64189.1"/>
    </source>
</evidence>
<dbReference type="InterPro" id="IPR045747">
    <property type="entry name" value="CRISPR-assoc_prot_Cas6_N_sf"/>
</dbReference>
<dbReference type="AlphaFoldDB" id="A0A1V4IWC0"/>
<comment type="caution">
    <text evidence="1">The sequence shown here is derived from an EMBL/GenBank/DDBJ whole genome shotgun (WGS) entry which is preliminary data.</text>
</comment>
<evidence type="ECO:0000313" key="2">
    <source>
        <dbReference type="Proteomes" id="UP000190080"/>
    </source>
</evidence>
<organism evidence="1 2">
    <name type="scientific">Clostridium oryzae</name>
    <dbReference type="NCBI Taxonomy" id="1450648"/>
    <lineage>
        <taxon>Bacteria</taxon>
        <taxon>Bacillati</taxon>
        <taxon>Bacillota</taxon>
        <taxon>Clostridia</taxon>
        <taxon>Eubacteriales</taxon>
        <taxon>Clostridiaceae</taxon>
        <taxon>Clostridium</taxon>
    </lineage>
</organism>
<dbReference type="EMBL" id="MZGV01000005">
    <property type="protein sequence ID" value="OPJ64189.1"/>
    <property type="molecule type" value="Genomic_DNA"/>
</dbReference>
<gene>
    <name evidence="1" type="ORF">CLORY_07540</name>
</gene>
<keyword evidence="2" id="KW-1185">Reference proteome</keyword>
<reference evidence="1 2" key="1">
    <citation type="submission" date="2017-03" db="EMBL/GenBank/DDBJ databases">
        <title>Genome sequence of Clostridium oryzae DSM 28571.</title>
        <authorList>
            <person name="Poehlein A."/>
            <person name="Daniel R."/>
        </authorList>
    </citation>
    <scope>NUCLEOTIDE SEQUENCE [LARGE SCALE GENOMIC DNA]</scope>
    <source>
        <strain evidence="1 2">DSM 28571</strain>
    </source>
</reference>
<name>A0A1V4IWC0_9CLOT</name>
<accession>A0A1V4IWC0</accession>
<dbReference type="Proteomes" id="UP000190080">
    <property type="component" value="Unassembled WGS sequence"/>
</dbReference>
<sequence length="139" mass="16284">MINLTIGLICQSHKPLEGNYCYYLKELCYQLSGNNYQNQCRYMCEEEYEVMQSFYKKEEILVFSELKNNDSNSDESIINFNDEVSWNIAGESYDEIMKLVQGLYRIPSFNISGVEFIIKSIELNRVYDDVKSNSKVFTA</sequence>
<dbReference type="RefSeq" id="WP_079422192.1">
    <property type="nucleotide sequence ID" value="NZ_MZGV01000005.1"/>
</dbReference>
<dbReference type="STRING" id="1450648.CLORY_07540"/>